<comment type="caution">
    <text evidence="1">The sequence shown here is derived from an EMBL/GenBank/DDBJ whole genome shotgun (WGS) entry which is preliminary data.</text>
</comment>
<evidence type="ECO:0000313" key="2">
    <source>
        <dbReference type="Proteomes" id="UP000192578"/>
    </source>
</evidence>
<proteinExistence type="predicted"/>
<dbReference type="EMBL" id="MTYJ01000012">
    <property type="protein sequence ID" value="OQV23357.1"/>
    <property type="molecule type" value="Genomic_DNA"/>
</dbReference>
<protein>
    <submittedName>
        <fullName evidence="1">Uncharacterized protein</fullName>
    </submittedName>
</protein>
<accession>A0A1W0X750</accession>
<dbReference type="AlphaFoldDB" id="A0A1W0X750"/>
<reference evidence="2" key="1">
    <citation type="submission" date="2017-01" db="EMBL/GenBank/DDBJ databases">
        <title>Comparative genomics of anhydrobiosis in the tardigrade Hypsibius dujardini.</title>
        <authorList>
            <person name="Yoshida Y."/>
            <person name="Koutsovoulos G."/>
            <person name="Laetsch D."/>
            <person name="Stevens L."/>
            <person name="Kumar S."/>
            <person name="Horikawa D."/>
            <person name="Ishino K."/>
            <person name="Komine S."/>
            <person name="Tomita M."/>
            <person name="Blaxter M."/>
            <person name="Arakawa K."/>
        </authorList>
    </citation>
    <scope>NUCLEOTIDE SEQUENCE [LARGE SCALE GENOMIC DNA]</scope>
    <source>
        <strain evidence="2">Z151</strain>
    </source>
</reference>
<keyword evidence="2" id="KW-1185">Reference proteome</keyword>
<organism evidence="1 2">
    <name type="scientific">Hypsibius exemplaris</name>
    <name type="common">Freshwater tardigrade</name>
    <dbReference type="NCBI Taxonomy" id="2072580"/>
    <lineage>
        <taxon>Eukaryota</taxon>
        <taxon>Metazoa</taxon>
        <taxon>Ecdysozoa</taxon>
        <taxon>Tardigrada</taxon>
        <taxon>Eutardigrada</taxon>
        <taxon>Parachela</taxon>
        <taxon>Hypsibioidea</taxon>
        <taxon>Hypsibiidae</taxon>
        <taxon>Hypsibius</taxon>
    </lineage>
</organism>
<evidence type="ECO:0000313" key="1">
    <source>
        <dbReference type="EMBL" id="OQV23357.1"/>
    </source>
</evidence>
<dbReference type="Proteomes" id="UP000192578">
    <property type="component" value="Unassembled WGS sequence"/>
</dbReference>
<name>A0A1W0X750_HYPEX</name>
<gene>
    <name evidence="1" type="ORF">BV898_02803</name>
</gene>
<sequence length="97" mass="10703">MQANVQSLQSLQGSTTSKTFRTFFRPWGYVCRKANARDFRAELQVNGLYEVPLGSGEGSCKSNHDAINRLHSTSFNTRLISIKASALTAFASFVKSP</sequence>